<feature type="transmembrane region" description="Helical" evidence="5">
    <location>
        <begin position="59"/>
        <end position="78"/>
    </location>
</feature>
<keyword evidence="4 5" id="KW-0472">Membrane</keyword>
<reference evidence="7 8" key="1">
    <citation type="submission" date="2019-09" db="EMBL/GenBank/DDBJ databases">
        <authorList>
            <person name="Depoorter E."/>
        </authorList>
    </citation>
    <scope>NUCLEOTIDE SEQUENCE [LARGE SCALE GENOMIC DNA]</scope>
    <source>
        <strain evidence="7">LMG 30113</strain>
    </source>
</reference>
<evidence type="ECO:0000256" key="5">
    <source>
        <dbReference type="SAM" id="Phobius"/>
    </source>
</evidence>
<organism evidence="7 8">
    <name type="scientific">Burkholderia paludis</name>
    <dbReference type="NCBI Taxonomy" id="1506587"/>
    <lineage>
        <taxon>Bacteria</taxon>
        <taxon>Pseudomonadati</taxon>
        <taxon>Pseudomonadota</taxon>
        <taxon>Betaproteobacteria</taxon>
        <taxon>Burkholderiales</taxon>
        <taxon>Burkholderiaceae</taxon>
        <taxon>Burkholderia</taxon>
        <taxon>Burkholderia cepacia complex</taxon>
    </lineage>
</organism>
<dbReference type="Pfam" id="PF07690">
    <property type="entry name" value="MFS_1"/>
    <property type="match status" value="1"/>
</dbReference>
<dbReference type="GO" id="GO:0022857">
    <property type="term" value="F:transmembrane transporter activity"/>
    <property type="evidence" value="ECO:0007669"/>
    <property type="project" value="InterPro"/>
</dbReference>
<keyword evidence="3 5" id="KW-1133">Transmembrane helix</keyword>
<evidence type="ECO:0000256" key="1">
    <source>
        <dbReference type="ARBA" id="ARBA00004141"/>
    </source>
</evidence>
<feature type="transmembrane region" description="Helical" evidence="5">
    <location>
        <begin position="234"/>
        <end position="257"/>
    </location>
</feature>
<dbReference type="CDD" id="cd17321">
    <property type="entry name" value="MFS_MMR_MDR_like"/>
    <property type="match status" value="1"/>
</dbReference>
<name>A0A6P2NG00_9BURK</name>
<dbReference type="PANTHER" id="PTHR42718:SF49">
    <property type="entry name" value="EXPORT PROTEIN"/>
    <property type="match status" value="1"/>
</dbReference>
<dbReference type="EMBL" id="CABVQD010000016">
    <property type="protein sequence ID" value="VWB94060.1"/>
    <property type="molecule type" value="Genomic_DNA"/>
</dbReference>
<dbReference type="RefSeq" id="WP_081896856.1">
    <property type="nucleotide sequence ID" value="NZ_CABVQD010000016.1"/>
</dbReference>
<gene>
    <name evidence="7" type="ORF">BPA30113_04385</name>
</gene>
<feature type="transmembrane region" description="Helical" evidence="5">
    <location>
        <begin position="118"/>
        <end position="135"/>
    </location>
</feature>
<feature type="transmembrane region" description="Helical" evidence="5">
    <location>
        <begin position="21"/>
        <end position="39"/>
    </location>
</feature>
<dbReference type="PANTHER" id="PTHR42718">
    <property type="entry name" value="MAJOR FACILITATOR SUPERFAMILY MULTIDRUG TRANSPORTER MFSC"/>
    <property type="match status" value="1"/>
</dbReference>
<dbReference type="PRINTS" id="PR01036">
    <property type="entry name" value="TCRTETB"/>
</dbReference>
<feature type="transmembrane region" description="Helical" evidence="5">
    <location>
        <begin position="277"/>
        <end position="300"/>
    </location>
</feature>
<keyword evidence="2 5" id="KW-0812">Transmembrane</keyword>
<dbReference type="InterPro" id="IPR020846">
    <property type="entry name" value="MFS_dom"/>
</dbReference>
<sequence>MTTTTTPATPAATTHVAARRVPLILTGCLTAAVIPLSIAGPAVAVPSINHALGGSTAELTWIINAYLVTYGSATPAAGSLADTYGRKRTWLGGMLVFALVTAAIPFMPSVLWLDILRLIQGLGAAAAFAGAMAALTQAFDGHARTRVFSLIGTTFGAGAAFGPFLAGVLIDSAGWHWVFLLPAAIAALVSVMVALYASESRDPAATGLDWPGALSFTAGLAVFTYGIVLVPEKGWGHASVLSALAGAAVLLGVFVLVERRRDKPLLDLSLFANVRFVGVQVLAVAPAYTYVVLLIVLPARFIGVEGHGALEAGRMMIALSAPLLVVPFLAGQLARWINVGVLSGIGLVIAAAGLAWLGVSVHDGAHDGRLFAMLVIGAGIGLPWGLMDGLAVSVVPKERAGMAAGIFNAVRLAGDGLALAAVSVMLSARIGAALATSARDGVAGLAPGGRLVEVANRLAMSDLRNAMAGVPETARAALLRAYESAFGFQLFVLAAAAAATALLVVLLLGKGGRSDGVRQAQ</sequence>
<feature type="transmembrane region" description="Helical" evidence="5">
    <location>
        <begin position="147"/>
        <end position="170"/>
    </location>
</feature>
<evidence type="ECO:0000313" key="7">
    <source>
        <dbReference type="EMBL" id="VWB94060.1"/>
    </source>
</evidence>
<dbReference type="AlphaFoldDB" id="A0A6P2NG00"/>
<feature type="transmembrane region" description="Helical" evidence="5">
    <location>
        <begin position="371"/>
        <end position="395"/>
    </location>
</feature>
<dbReference type="PROSITE" id="PS50850">
    <property type="entry name" value="MFS"/>
    <property type="match status" value="1"/>
</dbReference>
<dbReference type="InterPro" id="IPR011701">
    <property type="entry name" value="MFS"/>
</dbReference>
<keyword evidence="8" id="KW-1185">Reference proteome</keyword>
<dbReference type="Gene3D" id="1.20.1250.20">
    <property type="entry name" value="MFS general substrate transporter like domains"/>
    <property type="match status" value="2"/>
</dbReference>
<feature type="transmembrane region" description="Helical" evidence="5">
    <location>
        <begin position="176"/>
        <end position="196"/>
    </location>
</feature>
<comment type="subcellular location">
    <subcellularLocation>
        <location evidence="1">Membrane</location>
        <topology evidence="1">Multi-pass membrane protein</topology>
    </subcellularLocation>
</comment>
<evidence type="ECO:0000259" key="6">
    <source>
        <dbReference type="PROSITE" id="PS50850"/>
    </source>
</evidence>
<evidence type="ECO:0000256" key="2">
    <source>
        <dbReference type="ARBA" id="ARBA00022692"/>
    </source>
</evidence>
<dbReference type="InterPro" id="IPR036259">
    <property type="entry name" value="MFS_trans_sf"/>
</dbReference>
<dbReference type="GO" id="GO:0016020">
    <property type="term" value="C:membrane"/>
    <property type="evidence" value="ECO:0007669"/>
    <property type="project" value="UniProtKB-SubCell"/>
</dbReference>
<evidence type="ECO:0000256" key="4">
    <source>
        <dbReference type="ARBA" id="ARBA00023136"/>
    </source>
</evidence>
<protein>
    <submittedName>
        <fullName evidence="7">EmrB/QacA family drug resistance transporter</fullName>
    </submittedName>
</protein>
<feature type="transmembrane region" description="Helical" evidence="5">
    <location>
        <begin position="208"/>
        <end position="228"/>
    </location>
</feature>
<feature type="transmembrane region" description="Helical" evidence="5">
    <location>
        <begin position="90"/>
        <end position="112"/>
    </location>
</feature>
<evidence type="ECO:0000256" key="3">
    <source>
        <dbReference type="ARBA" id="ARBA00022989"/>
    </source>
</evidence>
<feature type="transmembrane region" description="Helical" evidence="5">
    <location>
        <begin position="416"/>
        <end position="435"/>
    </location>
</feature>
<proteinExistence type="predicted"/>
<accession>A0A6P2NG00</accession>
<feature type="domain" description="Major facilitator superfamily (MFS) profile" evidence="6">
    <location>
        <begin position="23"/>
        <end position="513"/>
    </location>
</feature>
<evidence type="ECO:0000313" key="8">
    <source>
        <dbReference type="Proteomes" id="UP000494330"/>
    </source>
</evidence>
<feature type="transmembrane region" description="Helical" evidence="5">
    <location>
        <begin position="312"/>
        <end position="330"/>
    </location>
</feature>
<dbReference type="SUPFAM" id="SSF103473">
    <property type="entry name" value="MFS general substrate transporter"/>
    <property type="match status" value="1"/>
</dbReference>
<feature type="transmembrane region" description="Helical" evidence="5">
    <location>
        <begin position="486"/>
        <end position="508"/>
    </location>
</feature>
<dbReference type="Proteomes" id="UP000494330">
    <property type="component" value="Unassembled WGS sequence"/>
</dbReference>
<feature type="transmembrane region" description="Helical" evidence="5">
    <location>
        <begin position="337"/>
        <end position="359"/>
    </location>
</feature>